<protein>
    <submittedName>
        <fullName evidence="1">Uncharacterized protein</fullName>
    </submittedName>
</protein>
<accession>A0A9P4TX94</accession>
<organism evidence="1 2">
    <name type="scientific">Tothia fuscella</name>
    <dbReference type="NCBI Taxonomy" id="1048955"/>
    <lineage>
        <taxon>Eukaryota</taxon>
        <taxon>Fungi</taxon>
        <taxon>Dikarya</taxon>
        <taxon>Ascomycota</taxon>
        <taxon>Pezizomycotina</taxon>
        <taxon>Dothideomycetes</taxon>
        <taxon>Pleosporomycetidae</taxon>
        <taxon>Venturiales</taxon>
        <taxon>Cylindrosympodiaceae</taxon>
        <taxon>Tothia</taxon>
    </lineage>
</organism>
<sequence length="125" mass="14460">MRRRLHPISLQLHGTEAQAFLRYFHNAFNISRGLPNFLATRNLRVPQQLRSQNFFDAFVSLSCLFVYIFGIGANGCCSNISTLHICNVVLRLAPSIPKQRWEPRNLGLRESRPVGRWGRFSFEKI</sequence>
<keyword evidence="2" id="KW-1185">Reference proteome</keyword>
<proteinExistence type="predicted"/>
<dbReference type="Proteomes" id="UP000800235">
    <property type="component" value="Unassembled WGS sequence"/>
</dbReference>
<evidence type="ECO:0000313" key="1">
    <source>
        <dbReference type="EMBL" id="KAF2429350.1"/>
    </source>
</evidence>
<reference evidence="1" key="1">
    <citation type="journal article" date="2020" name="Stud. Mycol.">
        <title>101 Dothideomycetes genomes: a test case for predicting lifestyles and emergence of pathogens.</title>
        <authorList>
            <person name="Haridas S."/>
            <person name="Albert R."/>
            <person name="Binder M."/>
            <person name="Bloem J."/>
            <person name="Labutti K."/>
            <person name="Salamov A."/>
            <person name="Andreopoulos B."/>
            <person name="Baker S."/>
            <person name="Barry K."/>
            <person name="Bills G."/>
            <person name="Bluhm B."/>
            <person name="Cannon C."/>
            <person name="Castanera R."/>
            <person name="Culley D."/>
            <person name="Daum C."/>
            <person name="Ezra D."/>
            <person name="Gonzalez J."/>
            <person name="Henrissat B."/>
            <person name="Kuo A."/>
            <person name="Liang C."/>
            <person name="Lipzen A."/>
            <person name="Lutzoni F."/>
            <person name="Magnuson J."/>
            <person name="Mondo S."/>
            <person name="Nolan M."/>
            <person name="Ohm R."/>
            <person name="Pangilinan J."/>
            <person name="Park H.-J."/>
            <person name="Ramirez L."/>
            <person name="Alfaro M."/>
            <person name="Sun H."/>
            <person name="Tritt A."/>
            <person name="Yoshinaga Y."/>
            <person name="Zwiers L.-H."/>
            <person name="Turgeon B."/>
            <person name="Goodwin S."/>
            <person name="Spatafora J."/>
            <person name="Crous P."/>
            <person name="Grigoriev I."/>
        </authorList>
    </citation>
    <scope>NUCLEOTIDE SEQUENCE</scope>
    <source>
        <strain evidence="1">CBS 130266</strain>
    </source>
</reference>
<name>A0A9P4TX94_9PEZI</name>
<dbReference type="AlphaFoldDB" id="A0A9P4TX94"/>
<evidence type="ECO:0000313" key="2">
    <source>
        <dbReference type="Proteomes" id="UP000800235"/>
    </source>
</evidence>
<gene>
    <name evidence="1" type="ORF">EJ08DRAFT_300321</name>
</gene>
<dbReference type="EMBL" id="MU007048">
    <property type="protein sequence ID" value="KAF2429350.1"/>
    <property type="molecule type" value="Genomic_DNA"/>
</dbReference>
<comment type="caution">
    <text evidence="1">The sequence shown here is derived from an EMBL/GenBank/DDBJ whole genome shotgun (WGS) entry which is preliminary data.</text>
</comment>